<accession>A0A7T2LMF9</accession>
<evidence type="ECO:0000313" key="2">
    <source>
        <dbReference type="Proteomes" id="UP000594873"/>
    </source>
</evidence>
<dbReference type="Proteomes" id="UP000594873">
    <property type="component" value="Chromosome"/>
</dbReference>
<dbReference type="KEGG" id="sflv:IC614_02840"/>
<dbReference type="EMBL" id="CP065592">
    <property type="protein sequence ID" value="QPQ55555.1"/>
    <property type="molecule type" value="Genomic_DNA"/>
</dbReference>
<organism evidence="1 2">
    <name type="scientific">Allosphingosinicella flava</name>
    <dbReference type="NCBI Taxonomy" id="2771430"/>
    <lineage>
        <taxon>Bacteria</taxon>
        <taxon>Pseudomonadati</taxon>
        <taxon>Pseudomonadota</taxon>
        <taxon>Alphaproteobacteria</taxon>
        <taxon>Sphingomonadales</taxon>
        <taxon>Sphingomonadaceae</taxon>
        <taxon>Allosphingosinicella</taxon>
    </lineage>
</organism>
<protein>
    <submittedName>
        <fullName evidence="1">Uncharacterized protein</fullName>
    </submittedName>
</protein>
<keyword evidence="2" id="KW-1185">Reference proteome</keyword>
<dbReference type="AlphaFoldDB" id="A0A7T2LMF9"/>
<reference evidence="1 2" key="1">
    <citation type="submission" date="2020-11" db="EMBL/GenBank/DDBJ databases">
        <title>Genome seq and assembly of Sphingosinicella sp.</title>
        <authorList>
            <person name="Chhetri G."/>
        </authorList>
    </citation>
    <scope>NUCLEOTIDE SEQUENCE [LARGE SCALE GENOMIC DNA]</scope>
    <source>
        <strain evidence="1 2">UDD2</strain>
    </source>
</reference>
<name>A0A7T2LMF9_9SPHN</name>
<gene>
    <name evidence="1" type="ORF">IC614_02840</name>
</gene>
<evidence type="ECO:0000313" key="1">
    <source>
        <dbReference type="EMBL" id="QPQ55555.1"/>
    </source>
</evidence>
<dbReference type="RefSeq" id="WP_200972227.1">
    <property type="nucleotide sequence ID" value="NZ_CP065592.1"/>
</dbReference>
<sequence>MPNTADDAIERVAKVIDPDAWHHTLPGNMPDDGSYAHWRKRRYVALEKAKAIAAMPSSVGDAVRDGLNDAFMEMGWSYDGNDLAFISDRVCSFVGHQQKPRIYAESGADDGAEVTGHLSTVSETKDEGAHDNAKWLNEVFSASSPQSVPQVEIGAVELVSTDEDIERDIRIAIWNAAMNGGMGQDLSQAFIRRAMAEPTMVRALAALTNTAPLVEALEKISSSQPHLPATMSAQIARQALSQYNGKGDRI</sequence>
<proteinExistence type="predicted"/>